<comment type="caution">
    <text evidence="1">The sequence shown here is derived from an EMBL/GenBank/DDBJ whole genome shotgun (WGS) entry which is preliminary data.</text>
</comment>
<evidence type="ECO:0000313" key="2">
    <source>
        <dbReference type="Proteomes" id="UP001169069"/>
    </source>
</evidence>
<keyword evidence="2" id="KW-1185">Reference proteome</keyword>
<reference evidence="1" key="1">
    <citation type="submission" date="2023-01" db="EMBL/GenBank/DDBJ databases">
        <title>Sulfurovum sp. zt1-1 genome assembly.</title>
        <authorList>
            <person name="Wang J."/>
        </authorList>
    </citation>
    <scope>NUCLEOTIDE SEQUENCE</scope>
    <source>
        <strain evidence="1">Zt1-1</strain>
    </source>
</reference>
<name>A0ABT7QY34_9BACT</name>
<dbReference type="EMBL" id="JAQIBD010000002">
    <property type="protein sequence ID" value="MDM5271744.1"/>
    <property type="molecule type" value="Genomic_DNA"/>
</dbReference>
<accession>A0ABT7QY34</accession>
<dbReference type="Proteomes" id="UP001169069">
    <property type="component" value="Unassembled WGS sequence"/>
</dbReference>
<sequence length="81" mass="8840">MFKVNNTQNGVKAFLGGLKAEEINAKVQECQEGQCSCACDPQMMQKIEKIEVAAEENGTSITITGKVSAEELEPMMKECLL</sequence>
<proteinExistence type="predicted"/>
<gene>
    <name evidence="1" type="ORF">PGH07_06115</name>
</gene>
<organism evidence="1 2">
    <name type="scientific">Sulfurovum zhangzhouensis</name>
    <dbReference type="NCBI Taxonomy" id="3019067"/>
    <lineage>
        <taxon>Bacteria</taxon>
        <taxon>Pseudomonadati</taxon>
        <taxon>Campylobacterota</taxon>
        <taxon>Epsilonproteobacteria</taxon>
        <taxon>Campylobacterales</taxon>
        <taxon>Sulfurovaceae</taxon>
        <taxon>Sulfurovum</taxon>
    </lineage>
</organism>
<protein>
    <submittedName>
        <fullName evidence="1">Uncharacterized protein</fullName>
    </submittedName>
</protein>
<evidence type="ECO:0000313" key="1">
    <source>
        <dbReference type="EMBL" id="MDM5271744.1"/>
    </source>
</evidence>
<dbReference type="RefSeq" id="WP_289413471.1">
    <property type="nucleotide sequence ID" value="NZ_JAQIBD010000002.1"/>
</dbReference>